<dbReference type="EMBL" id="JBAMIC010000022">
    <property type="protein sequence ID" value="KAK7091518.1"/>
    <property type="molecule type" value="Genomic_DNA"/>
</dbReference>
<evidence type="ECO:0000256" key="1">
    <source>
        <dbReference type="SAM" id="SignalP"/>
    </source>
</evidence>
<protein>
    <submittedName>
        <fullName evidence="2">Uncharacterized protein</fullName>
    </submittedName>
</protein>
<keyword evidence="1" id="KW-0732">Signal</keyword>
<name>A0AAN9G134_9CAEN</name>
<comment type="caution">
    <text evidence="2">The sequence shown here is derived from an EMBL/GenBank/DDBJ whole genome shotgun (WGS) entry which is preliminary data.</text>
</comment>
<evidence type="ECO:0000313" key="3">
    <source>
        <dbReference type="Proteomes" id="UP001374579"/>
    </source>
</evidence>
<reference evidence="2 3" key="1">
    <citation type="submission" date="2024-02" db="EMBL/GenBank/DDBJ databases">
        <title>Chromosome-scale genome assembly of the rough periwinkle Littorina saxatilis.</title>
        <authorList>
            <person name="De Jode A."/>
            <person name="Faria R."/>
            <person name="Formenti G."/>
            <person name="Sims Y."/>
            <person name="Smith T.P."/>
            <person name="Tracey A."/>
            <person name="Wood J.M.D."/>
            <person name="Zagrodzka Z.B."/>
            <person name="Johannesson K."/>
            <person name="Butlin R.K."/>
            <person name="Leder E.H."/>
        </authorList>
    </citation>
    <scope>NUCLEOTIDE SEQUENCE [LARGE SCALE GENOMIC DNA]</scope>
    <source>
        <strain evidence="2">Snail1</strain>
        <tissue evidence="2">Muscle</tissue>
    </source>
</reference>
<gene>
    <name evidence="2" type="ORF">V1264_009185</name>
</gene>
<evidence type="ECO:0000313" key="2">
    <source>
        <dbReference type="EMBL" id="KAK7091518.1"/>
    </source>
</evidence>
<organism evidence="2 3">
    <name type="scientific">Littorina saxatilis</name>
    <dbReference type="NCBI Taxonomy" id="31220"/>
    <lineage>
        <taxon>Eukaryota</taxon>
        <taxon>Metazoa</taxon>
        <taxon>Spiralia</taxon>
        <taxon>Lophotrochozoa</taxon>
        <taxon>Mollusca</taxon>
        <taxon>Gastropoda</taxon>
        <taxon>Caenogastropoda</taxon>
        <taxon>Littorinimorpha</taxon>
        <taxon>Littorinoidea</taxon>
        <taxon>Littorinidae</taxon>
        <taxon>Littorina</taxon>
    </lineage>
</organism>
<dbReference type="Proteomes" id="UP001374579">
    <property type="component" value="Unassembled WGS sequence"/>
</dbReference>
<feature type="signal peptide" evidence="1">
    <location>
        <begin position="1"/>
        <end position="16"/>
    </location>
</feature>
<accession>A0AAN9G134</accession>
<dbReference type="AlphaFoldDB" id="A0AAN9G134"/>
<feature type="chain" id="PRO_5042875054" evidence="1">
    <location>
        <begin position="17"/>
        <end position="115"/>
    </location>
</feature>
<proteinExistence type="predicted"/>
<sequence>MYCVIALALFLPAILAQLGGQGGFGVPYGGQFGGQQGSGFPGQQFGGQQSFGYNPYGQGGYGQPCQQNGQFGQFGGYPYGQGQFGGQFGGQRFFDGAGAAADEGATPAADAANAV</sequence>
<keyword evidence="3" id="KW-1185">Reference proteome</keyword>